<keyword evidence="4" id="KW-1185">Reference proteome</keyword>
<reference evidence="2 4" key="1">
    <citation type="journal article" date="2011" name="Nature">
        <title>The Medicago genome provides insight into the evolution of rhizobial symbioses.</title>
        <authorList>
            <person name="Young N.D."/>
            <person name="Debelle F."/>
            <person name="Oldroyd G.E."/>
            <person name="Geurts R."/>
            <person name="Cannon S.B."/>
            <person name="Udvardi M.K."/>
            <person name="Benedito V.A."/>
            <person name="Mayer K.F."/>
            <person name="Gouzy J."/>
            <person name="Schoof H."/>
            <person name="Van de Peer Y."/>
            <person name="Proost S."/>
            <person name="Cook D.R."/>
            <person name="Meyers B.C."/>
            <person name="Spannagl M."/>
            <person name="Cheung F."/>
            <person name="De Mita S."/>
            <person name="Krishnakumar V."/>
            <person name="Gundlach H."/>
            <person name="Zhou S."/>
            <person name="Mudge J."/>
            <person name="Bharti A.K."/>
            <person name="Murray J.D."/>
            <person name="Naoumkina M.A."/>
            <person name="Rosen B."/>
            <person name="Silverstein K.A."/>
            <person name="Tang H."/>
            <person name="Rombauts S."/>
            <person name="Zhao P.X."/>
            <person name="Zhou P."/>
            <person name="Barbe V."/>
            <person name="Bardou P."/>
            <person name="Bechner M."/>
            <person name="Bellec A."/>
            <person name="Berger A."/>
            <person name="Berges H."/>
            <person name="Bidwell S."/>
            <person name="Bisseling T."/>
            <person name="Choisne N."/>
            <person name="Couloux A."/>
            <person name="Denny R."/>
            <person name="Deshpande S."/>
            <person name="Dai X."/>
            <person name="Doyle J.J."/>
            <person name="Dudez A.M."/>
            <person name="Farmer A.D."/>
            <person name="Fouteau S."/>
            <person name="Franken C."/>
            <person name="Gibelin C."/>
            <person name="Gish J."/>
            <person name="Goldstein S."/>
            <person name="Gonzalez A.J."/>
            <person name="Green P.J."/>
            <person name="Hallab A."/>
            <person name="Hartog M."/>
            <person name="Hua A."/>
            <person name="Humphray S.J."/>
            <person name="Jeong D.H."/>
            <person name="Jing Y."/>
            <person name="Jocker A."/>
            <person name="Kenton S.M."/>
            <person name="Kim D.J."/>
            <person name="Klee K."/>
            <person name="Lai H."/>
            <person name="Lang C."/>
            <person name="Lin S."/>
            <person name="Macmil S.L."/>
            <person name="Magdelenat G."/>
            <person name="Matthews L."/>
            <person name="McCorrison J."/>
            <person name="Monaghan E.L."/>
            <person name="Mun J.H."/>
            <person name="Najar F.Z."/>
            <person name="Nicholson C."/>
            <person name="Noirot C."/>
            <person name="O'Bleness M."/>
            <person name="Paule C.R."/>
            <person name="Poulain J."/>
            <person name="Prion F."/>
            <person name="Qin B."/>
            <person name="Qu C."/>
            <person name="Retzel E.F."/>
            <person name="Riddle C."/>
            <person name="Sallet E."/>
            <person name="Samain S."/>
            <person name="Samson N."/>
            <person name="Sanders I."/>
            <person name="Saurat O."/>
            <person name="Scarpelli C."/>
            <person name="Schiex T."/>
            <person name="Segurens B."/>
            <person name="Severin A.J."/>
            <person name="Sherrier D.J."/>
            <person name="Shi R."/>
            <person name="Sims S."/>
            <person name="Singer S.R."/>
            <person name="Sinharoy S."/>
            <person name="Sterck L."/>
            <person name="Viollet A."/>
            <person name="Wang B.B."/>
            <person name="Wang K."/>
            <person name="Wang M."/>
            <person name="Wang X."/>
            <person name="Warfsmann J."/>
            <person name="Weissenbach J."/>
            <person name="White D.D."/>
            <person name="White J.D."/>
            <person name="Wiley G.B."/>
            <person name="Wincker P."/>
            <person name="Xing Y."/>
            <person name="Yang L."/>
            <person name="Yao Z."/>
            <person name="Ying F."/>
            <person name="Zhai J."/>
            <person name="Zhou L."/>
            <person name="Zuber A."/>
            <person name="Denarie J."/>
            <person name="Dixon R.A."/>
            <person name="May G.D."/>
            <person name="Schwartz D.C."/>
            <person name="Rogers J."/>
            <person name="Quetier F."/>
            <person name="Town C.D."/>
            <person name="Roe B.A."/>
        </authorList>
    </citation>
    <scope>NUCLEOTIDE SEQUENCE [LARGE SCALE GENOMIC DNA]</scope>
    <source>
        <strain evidence="2">A17</strain>
        <strain evidence="3 4">cv. Jemalong A17</strain>
    </source>
</reference>
<reference evidence="3" key="3">
    <citation type="submission" date="2015-04" db="UniProtKB">
        <authorList>
            <consortium name="EnsemblPlants"/>
        </authorList>
    </citation>
    <scope>IDENTIFICATION</scope>
    <source>
        <strain evidence="3">cv. Jemalong A17</strain>
    </source>
</reference>
<protein>
    <submittedName>
        <fullName evidence="2">Transmembrane protein, putative</fullName>
    </submittedName>
</protein>
<proteinExistence type="predicted"/>
<name>G7K4A5_MEDTR</name>
<accession>G7K4A5</accession>
<dbReference type="HOGENOM" id="CLU_2871041_0_0_1"/>
<keyword evidence="1" id="KW-0472">Membrane</keyword>
<dbReference type="PaxDb" id="3880-AET00621"/>
<feature type="transmembrane region" description="Helical" evidence="1">
    <location>
        <begin position="12"/>
        <end position="32"/>
    </location>
</feature>
<evidence type="ECO:0000313" key="4">
    <source>
        <dbReference type="Proteomes" id="UP000002051"/>
    </source>
</evidence>
<evidence type="ECO:0000313" key="2">
    <source>
        <dbReference type="EMBL" id="AET00621.1"/>
    </source>
</evidence>
<dbReference type="AlphaFoldDB" id="G7K4A5"/>
<dbReference type="EnsemblPlants" id="AET00621">
    <property type="protein sequence ID" value="AET00621"/>
    <property type="gene ID" value="MTR_5g094040"/>
</dbReference>
<dbReference type="Proteomes" id="UP000002051">
    <property type="component" value="Chromosome 5"/>
</dbReference>
<dbReference type="EMBL" id="CM001221">
    <property type="protein sequence ID" value="AET00621.1"/>
    <property type="molecule type" value="Genomic_DNA"/>
</dbReference>
<gene>
    <name evidence="2" type="ordered locus">MTR_5g094040</name>
</gene>
<evidence type="ECO:0000313" key="3">
    <source>
        <dbReference type="EnsemblPlants" id="AET00621"/>
    </source>
</evidence>
<evidence type="ECO:0000256" key="1">
    <source>
        <dbReference type="SAM" id="Phobius"/>
    </source>
</evidence>
<keyword evidence="1" id="KW-1133">Transmembrane helix</keyword>
<reference evidence="2 4" key="2">
    <citation type="journal article" date="2014" name="BMC Genomics">
        <title>An improved genome release (version Mt4.0) for the model legume Medicago truncatula.</title>
        <authorList>
            <person name="Tang H."/>
            <person name="Krishnakumar V."/>
            <person name="Bidwell S."/>
            <person name="Rosen B."/>
            <person name="Chan A."/>
            <person name="Zhou S."/>
            <person name="Gentzbittel L."/>
            <person name="Childs K.L."/>
            <person name="Yandell M."/>
            <person name="Gundlach H."/>
            <person name="Mayer K.F."/>
            <person name="Schwartz D.C."/>
            <person name="Town C.D."/>
        </authorList>
    </citation>
    <scope>GENOME REANNOTATION</scope>
    <source>
        <strain evidence="3 4">cv. Jemalong A17</strain>
    </source>
</reference>
<keyword evidence="1 2" id="KW-0812">Transmembrane</keyword>
<organism evidence="2 4">
    <name type="scientific">Medicago truncatula</name>
    <name type="common">Barrel medic</name>
    <name type="synonym">Medicago tribuloides</name>
    <dbReference type="NCBI Taxonomy" id="3880"/>
    <lineage>
        <taxon>Eukaryota</taxon>
        <taxon>Viridiplantae</taxon>
        <taxon>Streptophyta</taxon>
        <taxon>Embryophyta</taxon>
        <taxon>Tracheophyta</taxon>
        <taxon>Spermatophyta</taxon>
        <taxon>Magnoliopsida</taxon>
        <taxon>eudicotyledons</taxon>
        <taxon>Gunneridae</taxon>
        <taxon>Pentapetalae</taxon>
        <taxon>rosids</taxon>
        <taxon>fabids</taxon>
        <taxon>Fabales</taxon>
        <taxon>Fabaceae</taxon>
        <taxon>Papilionoideae</taxon>
        <taxon>50 kb inversion clade</taxon>
        <taxon>NPAAA clade</taxon>
        <taxon>Hologalegina</taxon>
        <taxon>IRL clade</taxon>
        <taxon>Trifolieae</taxon>
        <taxon>Medicago</taxon>
    </lineage>
</organism>
<sequence>MSSWSDNFRTIFQVFMLSIITALVIDFIYLTIRMCYEIFIKWWRSSSPATVAPETGNEVEMVPV</sequence>